<dbReference type="Proteomes" id="UP001501480">
    <property type="component" value="Unassembled WGS sequence"/>
</dbReference>
<proteinExistence type="predicted"/>
<name>A0ABN2VWQ0_9ACTN</name>
<gene>
    <name evidence="1" type="ORF">GCM10009821_13200</name>
</gene>
<evidence type="ECO:0000313" key="2">
    <source>
        <dbReference type="Proteomes" id="UP001501480"/>
    </source>
</evidence>
<comment type="caution">
    <text evidence="1">The sequence shown here is derived from an EMBL/GenBank/DDBJ whole genome shotgun (WGS) entry which is preliminary data.</text>
</comment>
<sequence length="62" mass="6586">MKQPPFPFVLVALAGLATFLALTESTPLIRYLCGAAALVLGAAAIYQSRPVREPEEPGDDDL</sequence>
<protein>
    <submittedName>
        <fullName evidence="1">Uncharacterized protein</fullName>
    </submittedName>
</protein>
<accession>A0ABN2VWQ0</accession>
<dbReference type="EMBL" id="BAAAPY010000003">
    <property type="protein sequence ID" value="GAA2075467.1"/>
    <property type="molecule type" value="Genomic_DNA"/>
</dbReference>
<evidence type="ECO:0000313" key="1">
    <source>
        <dbReference type="EMBL" id="GAA2075467.1"/>
    </source>
</evidence>
<dbReference type="RefSeq" id="WP_344326161.1">
    <property type="nucleotide sequence ID" value="NZ_BAAAPY010000003.1"/>
</dbReference>
<organism evidence="1 2">
    <name type="scientific">Aeromicrobium halocynthiae</name>
    <dbReference type="NCBI Taxonomy" id="560557"/>
    <lineage>
        <taxon>Bacteria</taxon>
        <taxon>Bacillati</taxon>
        <taxon>Actinomycetota</taxon>
        <taxon>Actinomycetes</taxon>
        <taxon>Propionibacteriales</taxon>
        <taxon>Nocardioidaceae</taxon>
        <taxon>Aeromicrobium</taxon>
    </lineage>
</organism>
<reference evidence="1 2" key="1">
    <citation type="journal article" date="2019" name="Int. J. Syst. Evol. Microbiol.">
        <title>The Global Catalogue of Microorganisms (GCM) 10K type strain sequencing project: providing services to taxonomists for standard genome sequencing and annotation.</title>
        <authorList>
            <consortium name="The Broad Institute Genomics Platform"/>
            <consortium name="The Broad Institute Genome Sequencing Center for Infectious Disease"/>
            <person name="Wu L."/>
            <person name="Ma J."/>
        </authorList>
    </citation>
    <scope>NUCLEOTIDE SEQUENCE [LARGE SCALE GENOMIC DNA]</scope>
    <source>
        <strain evidence="1 2">JCM 15749</strain>
    </source>
</reference>
<keyword evidence="2" id="KW-1185">Reference proteome</keyword>